<accession>A0A834PBR6</accession>
<proteinExistence type="predicted"/>
<protein>
    <submittedName>
        <fullName evidence="1">Uncharacterized protein</fullName>
    </submittedName>
</protein>
<evidence type="ECO:0000313" key="1">
    <source>
        <dbReference type="EMBL" id="KAF7435196.1"/>
    </source>
</evidence>
<evidence type="ECO:0000313" key="2">
    <source>
        <dbReference type="Proteomes" id="UP000600918"/>
    </source>
</evidence>
<gene>
    <name evidence="1" type="ORF">H0235_003387</name>
</gene>
<organism evidence="1 2">
    <name type="scientific">Vespula pensylvanica</name>
    <name type="common">Western yellow jacket</name>
    <name type="synonym">Wasp</name>
    <dbReference type="NCBI Taxonomy" id="30213"/>
    <lineage>
        <taxon>Eukaryota</taxon>
        <taxon>Metazoa</taxon>
        <taxon>Ecdysozoa</taxon>
        <taxon>Arthropoda</taxon>
        <taxon>Hexapoda</taxon>
        <taxon>Insecta</taxon>
        <taxon>Pterygota</taxon>
        <taxon>Neoptera</taxon>
        <taxon>Endopterygota</taxon>
        <taxon>Hymenoptera</taxon>
        <taxon>Apocrita</taxon>
        <taxon>Aculeata</taxon>
        <taxon>Vespoidea</taxon>
        <taxon>Vespidae</taxon>
        <taxon>Vespinae</taxon>
        <taxon>Vespula</taxon>
    </lineage>
</organism>
<dbReference type="EMBL" id="JACSDY010000002">
    <property type="protein sequence ID" value="KAF7435196.1"/>
    <property type="molecule type" value="Genomic_DNA"/>
</dbReference>
<keyword evidence="2" id="KW-1185">Reference proteome</keyword>
<dbReference type="AlphaFoldDB" id="A0A834PBR6"/>
<reference evidence="1" key="1">
    <citation type="journal article" date="2020" name="G3 (Bethesda)">
        <title>High-Quality Assemblies for Three Invasive Social Wasps from the &lt;i&gt;Vespula&lt;/i&gt; Genus.</title>
        <authorList>
            <person name="Harrop T.W.R."/>
            <person name="Guhlin J."/>
            <person name="McLaughlin G.M."/>
            <person name="Permina E."/>
            <person name="Stockwell P."/>
            <person name="Gilligan J."/>
            <person name="Le Lec M.F."/>
            <person name="Gruber M.A.M."/>
            <person name="Quinn O."/>
            <person name="Lovegrove M."/>
            <person name="Duncan E.J."/>
            <person name="Remnant E.J."/>
            <person name="Van Eeckhoven J."/>
            <person name="Graham B."/>
            <person name="Knapp R.A."/>
            <person name="Langford K.W."/>
            <person name="Kronenberg Z."/>
            <person name="Press M.O."/>
            <person name="Eacker S.M."/>
            <person name="Wilson-Rankin E.E."/>
            <person name="Purcell J."/>
            <person name="Lester P.J."/>
            <person name="Dearden P.K."/>
        </authorList>
    </citation>
    <scope>NUCLEOTIDE SEQUENCE</scope>
    <source>
        <strain evidence="1">Volc-1</strain>
    </source>
</reference>
<dbReference type="Proteomes" id="UP000600918">
    <property type="component" value="Unassembled WGS sequence"/>
</dbReference>
<sequence length="120" mass="13781">MIHRSHHVGTLKSFIAFATGKNAERSCDLSEGSRKGPKRSWAKSSIGFVCFVNYCIIFLRNENDFENFGWSEKRDINFSFEMKKYDSEDSTFGAYLADSSASKTKNELTTTYVLFEMEDQ</sequence>
<name>A0A834PBR6_VESPE</name>
<comment type="caution">
    <text evidence="1">The sequence shown here is derived from an EMBL/GenBank/DDBJ whole genome shotgun (WGS) entry which is preliminary data.</text>
</comment>